<dbReference type="Proteomes" id="UP000252586">
    <property type="component" value="Unassembled WGS sequence"/>
</dbReference>
<dbReference type="SMART" id="SM00530">
    <property type="entry name" value="HTH_XRE"/>
    <property type="match status" value="1"/>
</dbReference>
<dbReference type="InterPro" id="IPR001387">
    <property type="entry name" value="Cro/C1-type_HTH"/>
</dbReference>
<dbReference type="Pfam" id="PF13560">
    <property type="entry name" value="HTH_31"/>
    <property type="match status" value="1"/>
</dbReference>
<comment type="caution">
    <text evidence="2">The sequence shown here is derived from an EMBL/GenBank/DDBJ whole genome shotgun (WGS) entry which is preliminary data.</text>
</comment>
<dbReference type="CDD" id="cd00093">
    <property type="entry name" value="HTH_XRE"/>
    <property type="match status" value="1"/>
</dbReference>
<feature type="domain" description="HTH cro/C1-type" evidence="1">
    <location>
        <begin position="17"/>
        <end position="71"/>
    </location>
</feature>
<dbReference type="PROSITE" id="PS50943">
    <property type="entry name" value="HTH_CROC1"/>
    <property type="match status" value="1"/>
</dbReference>
<dbReference type="STRING" id="1210090.GCA_001613185_03536"/>
<dbReference type="AlphaFoldDB" id="A0A366DR83"/>
<gene>
    <name evidence="2" type="ORF">DFR74_10348</name>
</gene>
<dbReference type="GO" id="GO:0003677">
    <property type="term" value="F:DNA binding"/>
    <property type="evidence" value="ECO:0007669"/>
    <property type="project" value="InterPro"/>
</dbReference>
<evidence type="ECO:0000313" key="3">
    <source>
        <dbReference type="Proteomes" id="UP000252586"/>
    </source>
</evidence>
<name>A0A366DR83_9NOCA</name>
<reference evidence="2 3" key="1">
    <citation type="submission" date="2018-06" db="EMBL/GenBank/DDBJ databases">
        <title>Genomic Encyclopedia of Type Strains, Phase IV (KMG-IV): sequencing the most valuable type-strain genomes for metagenomic binning, comparative biology and taxonomic classification.</title>
        <authorList>
            <person name="Goeker M."/>
        </authorList>
    </citation>
    <scope>NUCLEOTIDE SEQUENCE [LARGE SCALE GENOMIC DNA]</scope>
    <source>
        <strain evidence="2 3">DSM 44599</strain>
    </source>
</reference>
<dbReference type="Pfam" id="PF19054">
    <property type="entry name" value="DUF5753"/>
    <property type="match status" value="1"/>
</dbReference>
<dbReference type="Gene3D" id="1.10.260.40">
    <property type="entry name" value="lambda repressor-like DNA-binding domains"/>
    <property type="match status" value="1"/>
</dbReference>
<organism evidence="2 3">
    <name type="scientific">Nocardia puris</name>
    <dbReference type="NCBI Taxonomy" id="208602"/>
    <lineage>
        <taxon>Bacteria</taxon>
        <taxon>Bacillati</taxon>
        <taxon>Actinomycetota</taxon>
        <taxon>Actinomycetes</taxon>
        <taxon>Mycobacteriales</taxon>
        <taxon>Nocardiaceae</taxon>
        <taxon>Nocardia</taxon>
    </lineage>
</organism>
<proteinExistence type="predicted"/>
<dbReference type="SUPFAM" id="SSF47413">
    <property type="entry name" value="lambda repressor-like DNA-binding domains"/>
    <property type="match status" value="1"/>
</dbReference>
<dbReference type="InterPro" id="IPR010982">
    <property type="entry name" value="Lambda_DNA-bd_dom_sf"/>
</dbReference>
<dbReference type="EMBL" id="QNRE01000003">
    <property type="protein sequence ID" value="RBO92405.1"/>
    <property type="molecule type" value="Genomic_DNA"/>
</dbReference>
<protein>
    <submittedName>
        <fullName evidence="2">Helix-turn-helix protein</fullName>
    </submittedName>
</protein>
<evidence type="ECO:0000313" key="2">
    <source>
        <dbReference type="EMBL" id="RBO92405.1"/>
    </source>
</evidence>
<dbReference type="OrthoDB" id="4517899at2"/>
<evidence type="ECO:0000259" key="1">
    <source>
        <dbReference type="PROSITE" id="PS50943"/>
    </source>
</evidence>
<sequence length="293" mass="33016">MAPQTTTPPRRLLARRLLLLREAAGLTRDEAAKLGEMSSQTLWRLEKAQVAVIKRGVLRQLCDVYGVEDELRRELFWLAEESRKTGWWQSYGNAILDHNNLFIELEQYASRIVSFQLTMLPGLVQTAGYRRAMARAYRPALSDGDVDRHLAVLAKRQERLAESSDVFRFDVLLSEAALRHRMGDDRTTSEQARHLLLLGDHSGVSIRVIPMTAVGWLGLQVGSFVLLEFPEHANPSLTEPPVVYVESYTGALYLDKGVEIEQYRAAIGEIERVALGDIESRSLIRAIAEECGE</sequence>
<dbReference type="InterPro" id="IPR043917">
    <property type="entry name" value="DUF5753"/>
</dbReference>
<keyword evidence="3" id="KW-1185">Reference proteome</keyword>
<accession>A0A366DR83</accession>
<dbReference type="RefSeq" id="WP_067510018.1">
    <property type="nucleotide sequence ID" value="NZ_QNRE01000003.1"/>
</dbReference>